<protein>
    <recommendedName>
        <fullName evidence="4">Integral membrane protein</fullName>
    </recommendedName>
</protein>
<proteinExistence type="predicted"/>
<feature type="transmembrane region" description="Helical" evidence="2">
    <location>
        <begin position="68"/>
        <end position="89"/>
    </location>
</feature>
<evidence type="ECO:0000313" key="3">
    <source>
        <dbReference type="EMBL" id="WTW64932.1"/>
    </source>
</evidence>
<feature type="region of interest" description="Disordered" evidence="1">
    <location>
        <begin position="1"/>
        <end position="27"/>
    </location>
</feature>
<keyword evidence="2" id="KW-1133">Transmembrane helix</keyword>
<name>A0AAU2VC85_9ACTN</name>
<organism evidence="3">
    <name type="scientific">Streptomyces sp. NBC_00003</name>
    <dbReference type="NCBI Taxonomy" id="2903608"/>
    <lineage>
        <taxon>Bacteria</taxon>
        <taxon>Bacillati</taxon>
        <taxon>Actinomycetota</taxon>
        <taxon>Actinomycetes</taxon>
        <taxon>Kitasatosporales</taxon>
        <taxon>Streptomycetaceae</taxon>
        <taxon>Streptomyces</taxon>
    </lineage>
</organism>
<gene>
    <name evidence="3" type="ORF">OG549_32165</name>
</gene>
<feature type="transmembrane region" description="Helical" evidence="2">
    <location>
        <begin position="128"/>
        <end position="145"/>
    </location>
</feature>
<accession>A0AAU2VC85</accession>
<keyword evidence="2" id="KW-0472">Membrane</keyword>
<evidence type="ECO:0000256" key="1">
    <source>
        <dbReference type="SAM" id="MobiDB-lite"/>
    </source>
</evidence>
<evidence type="ECO:0000256" key="2">
    <source>
        <dbReference type="SAM" id="Phobius"/>
    </source>
</evidence>
<evidence type="ECO:0008006" key="4">
    <source>
        <dbReference type="Google" id="ProtNLM"/>
    </source>
</evidence>
<feature type="transmembrane region" description="Helical" evidence="2">
    <location>
        <begin position="44"/>
        <end position="62"/>
    </location>
</feature>
<keyword evidence="2" id="KW-0812">Transmembrane</keyword>
<dbReference type="AlphaFoldDB" id="A0AAU2VC85"/>
<feature type="compositionally biased region" description="Basic and acidic residues" evidence="1">
    <location>
        <begin position="1"/>
        <end position="20"/>
    </location>
</feature>
<feature type="transmembrane region" description="Helical" evidence="2">
    <location>
        <begin position="101"/>
        <end position="122"/>
    </location>
</feature>
<dbReference type="EMBL" id="CP108318">
    <property type="protein sequence ID" value="WTW64932.1"/>
    <property type="molecule type" value="Genomic_DNA"/>
</dbReference>
<sequence>MTELSELRHIEASHPAHRGEPSPMQTISDRSAAGTFVVADLPPVLAGAALAVSTVGAVLAFADLDSPLRAPLALFYLVAAPTEAAVFALRRLEPLARMVASFSGAVLIDLLTAESMAGLHLWSPRNGIAAVGVISLLLFLLGTGVNRSGCDRESPVKN</sequence>
<reference evidence="3" key="1">
    <citation type="submission" date="2022-10" db="EMBL/GenBank/DDBJ databases">
        <title>The complete genomes of actinobacterial strains from the NBC collection.</title>
        <authorList>
            <person name="Joergensen T.S."/>
            <person name="Alvarez Arevalo M."/>
            <person name="Sterndorff E.B."/>
            <person name="Faurdal D."/>
            <person name="Vuksanovic O."/>
            <person name="Mourched A.-S."/>
            <person name="Charusanti P."/>
            <person name="Shaw S."/>
            <person name="Blin K."/>
            <person name="Weber T."/>
        </authorList>
    </citation>
    <scope>NUCLEOTIDE SEQUENCE</scope>
    <source>
        <strain evidence="3">NBC_00003</strain>
    </source>
</reference>